<proteinExistence type="inferred from homology"/>
<sequence length="461" mass="49736">MLKSCLTIACLCLALLCSPGLAQTTAASDDVTAPTETVAVEPVARDGQIATRILDILQSTGWYVEPEVTVNGGIVFLDGRARSTDHRVWARELASNTQGVVAVVNRIVVEQELTWSFAPALAELDSLLKRMVTSLPLILLTLVILPLTWWLSGLASKGLRRYLLGRISSPFLKDIVSRVMALPIFLIGLYIVLQVAGLTQLAFSVVGGAGVLGIVVGFAFRDIAENFLASLLLSIRRPFESGDFIEVTGLMGSVRSMNTRSTVLISPEGNHIQIPNATIFKNTITNYTASPSRREVLSVGVGYDVSTARAQKIIQEVLQTHEAVLDEPAPMVLIDNLGSSTVNLKAYYWFDAKNYSLLKVKSALLRLVNNALTEAGVPMPDDAREVIFPQGVPVLQLDGAAAERAQAIATSEIAEASEEAEDKSEAEEIEGDLTNEQEEVTQIASETEAPTDDADLLSDKT</sequence>
<keyword evidence="5 7" id="KW-1133">Transmembrane helix</keyword>
<feature type="compositionally biased region" description="Acidic residues" evidence="8">
    <location>
        <begin position="449"/>
        <end position="461"/>
    </location>
</feature>
<evidence type="ECO:0000259" key="10">
    <source>
        <dbReference type="PROSITE" id="PS50914"/>
    </source>
</evidence>
<keyword evidence="7" id="KW-0406">Ion transport</keyword>
<dbReference type="Pfam" id="PF04972">
    <property type="entry name" value="BON"/>
    <property type="match status" value="1"/>
</dbReference>
<dbReference type="InterPro" id="IPR011014">
    <property type="entry name" value="MscS_channel_TM-2"/>
</dbReference>
<dbReference type="Pfam" id="PF00924">
    <property type="entry name" value="MS_channel_2nd"/>
    <property type="match status" value="1"/>
</dbReference>
<feature type="domain" description="BON" evidence="10">
    <location>
        <begin position="45"/>
        <end position="111"/>
    </location>
</feature>
<dbReference type="Pfam" id="PF21082">
    <property type="entry name" value="MS_channel_3rd"/>
    <property type="match status" value="1"/>
</dbReference>
<keyword evidence="7" id="KW-0997">Cell inner membrane</keyword>
<evidence type="ECO:0000256" key="7">
    <source>
        <dbReference type="RuleBase" id="RU369025"/>
    </source>
</evidence>
<dbReference type="InterPro" id="IPR010920">
    <property type="entry name" value="LSM_dom_sf"/>
</dbReference>
<dbReference type="Gene3D" id="2.30.30.60">
    <property type="match status" value="1"/>
</dbReference>
<dbReference type="OrthoDB" id="9793781at2"/>
<feature type="signal peptide" evidence="9">
    <location>
        <begin position="1"/>
        <end position="22"/>
    </location>
</feature>
<evidence type="ECO:0000313" key="12">
    <source>
        <dbReference type="Proteomes" id="UP000436822"/>
    </source>
</evidence>
<comment type="subunit">
    <text evidence="7">Homoheptamer.</text>
</comment>
<evidence type="ECO:0000313" key="11">
    <source>
        <dbReference type="EMBL" id="GFE64884.1"/>
    </source>
</evidence>
<feature type="compositionally biased region" description="Acidic residues" evidence="8">
    <location>
        <begin position="415"/>
        <end position="439"/>
    </location>
</feature>
<dbReference type="PANTHER" id="PTHR30221:SF1">
    <property type="entry name" value="SMALL-CONDUCTANCE MECHANOSENSITIVE CHANNEL"/>
    <property type="match status" value="1"/>
</dbReference>
<protein>
    <recommendedName>
        <fullName evidence="7">Small-conductance mechanosensitive channel</fullName>
    </recommendedName>
</protein>
<organism evidence="11 12">
    <name type="scientific">Litoreibacter roseus</name>
    <dbReference type="NCBI Taxonomy" id="2601869"/>
    <lineage>
        <taxon>Bacteria</taxon>
        <taxon>Pseudomonadati</taxon>
        <taxon>Pseudomonadota</taxon>
        <taxon>Alphaproteobacteria</taxon>
        <taxon>Rhodobacterales</taxon>
        <taxon>Roseobacteraceae</taxon>
        <taxon>Litoreibacter</taxon>
    </lineage>
</organism>
<gene>
    <name evidence="11" type="ORF">KIN_19580</name>
</gene>
<evidence type="ECO:0000256" key="1">
    <source>
        <dbReference type="ARBA" id="ARBA00004651"/>
    </source>
</evidence>
<dbReference type="InterPro" id="IPR023408">
    <property type="entry name" value="MscS_beta-dom_sf"/>
</dbReference>
<dbReference type="Gene3D" id="3.30.70.100">
    <property type="match status" value="1"/>
</dbReference>
<dbReference type="Gene3D" id="1.10.287.1260">
    <property type="match status" value="1"/>
</dbReference>
<keyword evidence="9" id="KW-0732">Signal</keyword>
<keyword evidence="4 7" id="KW-0812">Transmembrane</keyword>
<reference evidence="11 12" key="1">
    <citation type="submission" date="2019-12" db="EMBL/GenBank/DDBJ databases">
        <title>Litoreibacter badius sp. nov., a novel bacteriochlorophyll a-containing bacterium in the genus Litoreibacter.</title>
        <authorList>
            <person name="Kanamuro M."/>
            <person name="Takabe Y."/>
            <person name="Mori K."/>
            <person name="Takaichi S."/>
            <person name="Hanada S."/>
        </authorList>
    </citation>
    <scope>NUCLEOTIDE SEQUENCE [LARGE SCALE GENOMIC DNA]</scope>
    <source>
        <strain evidence="11 12">K6</strain>
    </source>
</reference>
<dbReference type="Gene3D" id="3.30.1340.30">
    <property type="match status" value="1"/>
</dbReference>
<keyword evidence="3" id="KW-1003">Cell membrane</keyword>
<comment type="caution">
    <text evidence="11">The sequence shown here is derived from an EMBL/GenBank/DDBJ whole genome shotgun (WGS) entry which is preliminary data.</text>
</comment>
<dbReference type="RefSeq" id="WP_159806381.1">
    <property type="nucleotide sequence ID" value="NZ_BLJE01000002.1"/>
</dbReference>
<comment type="function">
    <text evidence="7">Mechanosensitive channel that participates in the regulation of osmotic pressure changes within the cell, opening in response to stretch forces in the membrane lipid bilayer, without the need for other proteins. Contributes to normal resistance to hypoosmotic shock. Forms an ion channel of 1.0 nanosiemens conductance with a slight preference for anions.</text>
</comment>
<dbReference type="AlphaFoldDB" id="A0A6N6JFH8"/>
<dbReference type="SUPFAM" id="SSF82689">
    <property type="entry name" value="Mechanosensitive channel protein MscS (YggB), C-terminal domain"/>
    <property type="match status" value="1"/>
</dbReference>
<dbReference type="EMBL" id="BLJE01000002">
    <property type="protein sequence ID" value="GFE64884.1"/>
    <property type="molecule type" value="Genomic_DNA"/>
</dbReference>
<feature type="transmembrane region" description="Helical" evidence="7">
    <location>
        <begin position="134"/>
        <end position="154"/>
    </location>
</feature>
<keyword evidence="6 7" id="KW-0472">Membrane</keyword>
<dbReference type="PROSITE" id="PS50914">
    <property type="entry name" value="BON"/>
    <property type="match status" value="1"/>
</dbReference>
<dbReference type="InterPro" id="IPR006685">
    <property type="entry name" value="MscS_channel_2nd"/>
</dbReference>
<keyword evidence="12" id="KW-1185">Reference proteome</keyword>
<feature type="region of interest" description="Disordered" evidence="8">
    <location>
        <begin position="411"/>
        <end position="461"/>
    </location>
</feature>
<name>A0A6N6JFH8_9RHOB</name>
<dbReference type="InterPro" id="IPR049278">
    <property type="entry name" value="MS_channel_C"/>
</dbReference>
<dbReference type="InterPro" id="IPR045275">
    <property type="entry name" value="MscS_archaea/bacteria_type"/>
</dbReference>
<evidence type="ECO:0000256" key="6">
    <source>
        <dbReference type="ARBA" id="ARBA00023136"/>
    </source>
</evidence>
<keyword evidence="7" id="KW-0813">Transport</keyword>
<evidence type="ECO:0000256" key="8">
    <source>
        <dbReference type="SAM" id="MobiDB-lite"/>
    </source>
</evidence>
<dbReference type="Proteomes" id="UP000436822">
    <property type="component" value="Unassembled WGS sequence"/>
</dbReference>
<evidence type="ECO:0000256" key="5">
    <source>
        <dbReference type="ARBA" id="ARBA00022989"/>
    </source>
</evidence>
<feature type="transmembrane region" description="Helical" evidence="7">
    <location>
        <begin position="201"/>
        <end position="220"/>
    </location>
</feature>
<dbReference type="PANTHER" id="PTHR30221">
    <property type="entry name" value="SMALL-CONDUCTANCE MECHANOSENSITIVE CHANNEL"/>
    <property type="match status" value="1"/>
</dbReference>
<comment type="subcellular location">
    <subcellularLocation>
        <location evidence="7">Cell inner membrane</location>
        <topology evidence="7">Multi-pass membrane protein</topology>
    </subcellularLocation>
    <subcellularLocation>
        <location evidence="1">Cell membrane</location>
        <topology evidence="1">Multi-pass membrane protein</topology>
    </subcellularLocation>
</comment>
<dbReference type="SUPFAM" id="SSF82861">
    <property type="entry name" value="Mechanosensitive channel protein MscS (YggB), transmembrane region"/>
    <property type="match status" value="1"/>
</dbReference>
<dbReference type="SUPFAM" id="SSF50182">
    <property type="entry name" value="Sm-like ribonucleoproteins"/>
    <property type="match status" value="1"/>
</dbReference>
<evidence type="ECO:0000256" key="4">
    <source>
        <dbReference type="ARBA" id="ARBA00022692"/>
    </source>
</evidence>
<comment type="similarity">
    <text evidence="2 7">Belongs to the MscS (TC 1.A.23) family.</text>
</comment>
<feature type="chain" id="PRO_5026693803" description="Small-conductance mechanosensitive channel" evidence="9">
    <location>
        <begin position="23"/>
        <end position="461"/>
    </location>
</feature>
<accession>A0A6N6JFH8</accession>
<keyword evidence="7" id="KW-0407">Ion channel</keyword>
<evidence type="ECO:0000256" key="3">
    <source>
        <dbReference type="ARBA" id="ARBA00022475"/>
    </source>
</evidence>
<dbReference type="InterPro" id="IPR007055">
    <property type="entry name" value="BON_dom"/>
</dbReference>
<feature type="transmembrane region" description="Helical" evidence="7">
    <location>
        <begin position="175"/>
        <end position="195"/>
    </location>
</feature>
<dbReference type="GO" id="GO:0008381">
    <property type="term" value="F:mechanosensitive monoatomic ion channel activity"/>
    <property type="evidence" value="ECO:0007669"/>
    <property type="project" value="InterPro"/>
</dbReference>
<evidence type="ECO:0000256" key="2">
    <source>
        <dbReference type="ARBA" id="ARBA00008017"/>
    </source>
</evidence>
<evidence type="ECO:0000256" key="9">
    <source>
        <dbReference type="SAM" id="SignalP"/>
    </source>
</evidence>
<dbReference type="InterPro" id="IPR011066">
    <property type="entry name" value="MscS_channel_C_sf"/>
</dbReference>
<comment type="caution">
    <text evidence="7">Lacks conserved residue(s) required for the propagation of feature annotation.</text>
</comment>
<dbReference type="GO" id="GO:0005886">
    <property type="term" value="C:plasma membrane"/>
    <property type="evidence" value="ECO:0007669"/>
    <property type="project" value="UniProtKB-SubCell"/>
</dbReference>